<accession>Q3UPP0</accession>
<dbReference type="EMBL" id="AK143364">
    <property type="protein sequence ID" value="BAE25355.1"/>
    <property type="molecule type" value="mRNA"/>
</dbReference>
<name>Q3UPP0_MOUSE</name>
<reference evidence="1" key="5">
    <citation type="journal article" date="2002" name="Nature">
        <title>Analysis of the mouse transcriptome based on functional annotation of 60,770 full-length cDNAs.</title>
        <authorList>
            <consortium name="The FANTOM Consortium and the RIKEN Genome Exploration Research Group Phase I and II Team"/>
        </authorList>
    </citation>
    <scope>NUCLEOTIDE SEQUENCE</scope>
    <source>
        <strain evidence="1">C57BL/6J</strain>
        <tissue evidence="1">Ovary</tissue>
    </source>
</reference>
<proteinExistence type="evidence at transcript level"/>
<reference evidence="1" key="3">
    <citation type="journal article" date="2000" name="Genome Res.">
        <title>RIKEN integrated sequence analysis (RISA) system--384-format sequencing pipeline with 384 multicapillary sequencer.</title>
        <authorList>
            <person name="Shibata K."/>
            <person name="Itoh M."/>
            <person name="Aizawa K."/>
            <person name="Nagaoka S."/>
            <person name="Sasaki N."/>
            <person name="Carninci P."/>
            <person name="Konno H."/>
            <person name="Akiyama J."/>
            <person name="Nishi K."/>
            <person name="Kitsunai T."/>
            <person name="Tashiro H."/>
            <person name="Itoh M."/>
            <person name="Sumi N."/>
            <person name="Ishii Y."/>
            <person name="Nakamura S."/>
            <person name="Hazama M."/>
            <person name="Nishine T."/>
            <person name="Harada A."/>
            <person name="Yamamoto R."/>
            <person name="Matsumoto H."/>
            <person name="Sakaguchi S."/>
            <person name="Ikegami T."/>
            <person name="Kashiwagi K."/>
            <person name="Fujiwake S."/>
            <person name="Inoue K."/>
            <person name="Togawa Y."/>
            <person name="Izawa M."/>
            <person name="Ohara E."/>
            <person name="Watahiki M."/>
            <person name="Yoneda Y."/>
            <person name="Ishikawa T."/>
            <person name="Ozawa K."/>
            <person name="Tanaka T."/>
            <person name="Matsuura S."/>
            <person name="Kawai J."/>
            <person name="Okazaki Y."/>
            <person name="Muramatsu M."/>
            <person name="Inoue Y."/>
            <person name="Kira A."/>
            <person name="Hayashizaki Y."/>
        </authorList>
    </citation>
    <scope>NUCLEOTIDE SEQUENCE</scope>
    <source>
        <strain evidence="1">C57BL/6J</strain>
        <tissue evidence="1">Ovary</tissue>
    </source>
</reference>
<dbReference type="AGR" id="MGI:5477291"/>
<sequence length="57" mass="6352">MLDLSPTRQPWLVLWLLPGAGPLSTQTETSWFLVGRLPVAGGRESGQKTQDRNTQLF</sequence>
<dbReference type="AlphaFoldDB" id="Q3UPP0"/>
<evidence type="ECO:0000313" key="1">
    <source>
        <dbReference type="EMBL" id="BAE25355.1"/>
    </source>
</evidence>
<reference evidence="1" key="7">
    <citation type="journal article" date="2005" name="Science">
        <title>The Transcriptional Landscape of the Mammalian Genome.</title>
        <authorList>
            <consortium name="The FANTOM Consortium"/>
            <consortium name="Riken Genome Exploration Research Group and Genome Science Group (Genome Network Project Core Group)"/>
        </authorList>
    </citation>
    <scope>NUCLEOTIDE SEQUENCE</scope>
    <source>
        <strain evidence="1">C57BL/6J</strain>
        <tissue evidence="1">Ovary</tissue>
    </source>
</reference>
<reference evidence="1" key="6">
    <citation type="submission" date="2004-03" db="EMBL/GenBank/DDBJ databases">
        <authorList>
            <person name="Arakawa T."/>
            <person name="Carninci P."/>
            <person name="Fukuda S."/>
            <person name="Hashizume W."/>
            <person name="Hayashida K."/>
            <person name="Hori F."/>
            <person name="Iida J."/>
            <person name="Imamura K."/>
            <person name="Imotani K."/>
            <person name="Itoh M."/>
            <person name="Kanagawa S."/>
            <person name="Kawai J."/>
            <person name="Kojima M."/>
            <person name="Konno H."/>
            <person name="Murata M."/>
            <person name="Nakamura M."/>
            <person name="Ninomiya N."/>
            <person name="Nishiyori H."/>
            <person name="Nomura K."/>
            <person name="Ohno M."/>
            <person name="Sakazume N."/>
            <person name="Sano H."/>
            <person name="Sasaki D."/>
            <person name="Shibata K."/>
            <person name="Shiraki T."/>
            <person name="Tagami M."/>
            <person name="Tagami Y."/>
            <person name="Waki K."/>
            <person name="Watahiki A."/>
            <person name="Muramatsu M."/>
            <person name="Hayashizaki Y."/>
        </authorList>
    </citation>
    <scope>NUCLEOTIDE SEQUENCE</scope>
    <source>
        <strain evidence="1">C57BL/6J</strain>
        <tissue evidence="1">Ovary</tissue>
    </source>
</reference>
<gene>
    <name evidence="2" type="primary">Gm26797</name>
</gene>
<reference evidence="1" key="1">
    <citation type="journal article" date="1999" name="Methods Enzymol.">
        <title>High-efficiency full-length cDNA cloning.</title>
        <authorList>
            <person name="Carninci P."/>
            <person name="Hayashizaki Y."/>
        </authorList>
    </citation>
    <scope>NUCLEOTIDE SEQUENCE</scope>
    <source>
        <strain evidence="1">C57BL/6J</strain>
        <tissue evidence="1">Ovary</tissue>
    </source>
</reference>
<dbReference type="MGI" id="MGI:5477291">
    <property type="gene designation" value="Gm26797"/>
</dbReference>
<evidence type="ECO:0000313" key="2">
    <source>
        <dbReference type="MGI" id="MGI:5477291"/>
    </source>
</evidence>
<reference evidence="1" key="4">
    <citation type="journal article" date="2001" name="Nature">
        <title>Functional annotation of a full-length mouse cDNA collection.</title>
        <authorList>
            <consortium name="The RIKEN Genome Exploration Research Group Phase II Team and the FANTOM Consortium"/>
        </authorList>
    </citation>
    <scope>NUCLEOTIDE SEQUENCE</scope>
    <source>
        <strain evidence="1">C57BL/6J</strain>
        <tissue evidence="1">Ovary</tissue>
    </source>
</reference>
<organism evidence="1">
    <name type="scientific">Mus musculus</name>
    <name type="common">Mouse</name>
    <dbReference type="NCBI Taxonomy" id="10090"/>
    <lineage>
        <taxon>Eukaryota</taxon>
        <taxon>Metazoa</taxon>
        <taxon>Chordata</taxon>
        <taxon>Craniata</taxon>
        <taxon>Vertebrata</taxon>
        <taxon>Euteleostomi</taxon>
        <taxon>Mammalia</taxon>
        <taxon>Eutheria</taxon>
        <taxon>Euarchontoglires</taxon>
        <taxon>Glires</taxon>
        <taxon>Rodentia</taxon>
        <taxon>Myomorpha</taxon>
        <taxon>Muroidea</taxon>
        <taxon>Muridae</taxon>
        <taxon>Murinae</taxon>
        <taxon>Mus</taxon>
        <taxon>Mus</taxon>
    </lineage>
</organism>
<reference evidence="1" key="2">
    <citation type="journal article" date="2000" name="Genome Res.">
        <title>Normalization and subtraction of cap-trapper-selected cDNAs to prepare full-length cDNA libraries for rapid discovery of new genes.</title>
        <authorList>
            <person name="Carninci P."/>
            <person name="Shibata Y."/>
            <person name="Hayatsu N."/>
            <person name="Sugahara Y."/>
            <person name="Shibata K."/>
            <person name="Itoh M."/>
            <person name="Konno H."/>
            <person name="Okazaki Y."/>
            <person name="Muramatsu M."/>
            <person name="Hayashizaki Y."/>
        </authorList>
    </citation>
    <scope>NUCLEOTIDE SEQUENCE</scope>
    <source>
        <strain evidence="1">C57BL/6J</strain>
        <tissue evidence="1">Ovary</tissue>
    </source>
</reference>
<protein>
    <submittedName>
        <fullName evidence="1">Uncharacterized protein</fullName>
    </submittedName>
</protein>
<reference evidence="1" key="8">
    <citation type="journal article" date="2005" name="Science">
        <title>Antisense Transcription in the Mammalian Transcriptome.</title>
        <authorList>
            <consortium name="RIKEN Genome Exploration Research Group and Genome Science Group (Genome Network Project Core Group) and the FANTOM Consortium"/>
        </authorList>
    </citation>
    <scope>NUCLEOTIDE SEQUENCE</scope>
    <source>
        <strain evidence="1">C57BL/6J</strain>
        <tissue evidence="1">Ovary</tissue>
    </source>
</reference>